<proteinExistence type="inferred from homology"/>
<dbReference type="InterPro" id="IPR057344">
    <property type="entry name" value="ARM_SRB8"/>
</dbReference>
<feature type="region of interest" description="Disordered" evidence="12">
    <location>
        <begin position="1"/>
        <end position="166"/>
    </location>
</feature>
<dbReference type="Pfam" id="PF09497">
    <property type="entry name" value="Med12"/>
    <property type="match status" value="1"/>
</dbReference>
<evidence type="ECO:0000313" key="14">
    <source>
        <dbReference type="EMBL" id="KAK5054103.1"/>
    </source>
</evidence>
<feature type="compositionally biased region" description="Basic and acidic residues" evidence="12">
    <location>
        <begin position="10"/>
        <end position="27"/>
    </location>
</feature>
<feature type="compositionally biased region" description="Basic and acidic residues" evidence="12">
    <location>
        <begin position="104"/>
        <end position="113"/>
    </location>
</feature>
<comment type="function">
    <text evidence="10">Component of the SRB8-11 complex. The SRB8-11 complex is a regulatory module of the Mediator complex which is itself involved in regulation of basal and activated RNA polymerase II-dependent transcription. The SRB8-11 complex may be involved in the transcriptional repression of a subset of genes regulated by Mediator. It may inhibit the association of the Mediator complex with RNA polymerase II to form the holoenzyme complex.</text>
</comment>
<evidence type="ECO:0000256" key="1">
    <source>
        <dbReference type="ARBA" id="ARBA00004123"/>
    </source>
</evidence>
<dbReference type="Pfam" id="PF25326">
    <property type="entry name" value="ARM_SRB8"/>
    <property type="match status" value="1"/>
</dbReference>
<evidence type="ECO:0000256" key="2">
    <source>
        <dbReference type="ARBA" id="ARBA00010289"/>
    </source>
</evidence>
<evidence type="ECO:0000256" key="12">
    <source>
        <dbReference type="SAM" id="MobiDB-lite"/>
    </source>
</evidence>
<dbReference type="EMBL" id="JAVRRF010000024">
    <property type="protein sequence ID" value="KAK5054103.1"/>
    <property type="molecule type" value="Genomic_DNA"/>
</dbReference>
<dbReference type="PANTHER" id="PTHR46567:SF1">
    <property type="entry name" value="MEDIATOR OF RNA POLYMERASE II TRANSCRIPTION SUBUNIT 12"/>
    <property type="match status" value="1"/>
</dbReference>
<evidence type="ECO:0000256" key="7">
    <source>
        <dbReference type="ARBA" id="ARBA00023159"/>
    </source>
</evidence>
<comment type="similarity">
    <text evidence="2">Belongs to the Mediator complex subunit 12 family.</text>
</comment>
<feature type="compositionally biased region" description="Low complexity" evidence="12">
    <location>
        <begin position="76"/>
        <end position="85"/>
    </location>
</feature>
<dbReference type="PANTHER" id="PTHR46567">
    <property type="entry name" value="MEDIATOR OF RNA POLYMERASE II TRANSCRIPTION SUBUNIT 12"/>
    <property type="match status" value="1"/>
</dbReference>
<evidence type="ECO:0000256" key="3">
    <source>
        <dbReference type="ARBA" id="ARBA00011629"/>
    </source>
</evidence>
<evidence type="ECO:0000256" key="10">
    <source>
        <dbReference type="ARBA" id="ARBA00025661"/>
    </source>
</evidence>
<keyword evidence="8" id="KW-0804">Transcription</keyword>
<keyword evidence="6" id="KW-0805">Transcription regulation</keyword>
<feature type="domain" description="Mediator complex subunit Med12" evidence="13">
    <location>
        <begin position="251"/>
        <end position="314"/>
    </location>
</feature>
<dbReference type="Proteomes" id="UP001345691">
    <property type="component" value="Unassembled WGS sequence"/>
</dbReference>
<protein>
    <recommendedName>
        <fullName evidence="4">Mediator of RNA polymerase II transcription subunit 12</fullName>
    </recommendedName>
    <alternativeName>
        <fullName evidence="11">Mediator complex subunit 12</fullName>
    </alternativeName>
</protein>
<keyword evidence="5" id="KW-0678">Repressor</keyword>
<sequence>MTSIPPAEPRPPRRPPDPGRPFLDRVQSDVLSPLGRRPPVAPRQLTEPGQNRPAKRRRLEGDVTGTVAAANRNHGTSTTTTTSDTKTSRLRLIAPSALGLGVRNLRDEKKKEEATDDNEVPDLPGRPWTLSQPSKSTEEPQPSHRRRVHVPVPTTPDSLATPASVPSLVPNKVAGFFPWTGKHPEDVLNDTNVKQGYWDKPPNPTEKELNTARVPLYNAFKHKSGVEQLSVLFSLVLDERSKHGHISSASTFKPPPRVTLTEAKRKSWIADLANADVPLRKLSRTIPQGIRGQLLLDQCLQNYVPLSRAIWFAKCVCANEIRTLKRKGTTAAVAMGTEGKWLREWTVSVQQFVESHLAQVKRLDWRGNIQYAIRLTTRLYMENLLDRDHYLDWVLRSFANADLEQLPFWLMVTHIFRQDLSYYRKRGRKLAETLLEKYESLRISPSQTVVPVLQRLRTAIRGLLLSRPRNFLMPDRWPAIGPIVRTCFDTRIQQESQILDELERINRKTMGYNKLECSAQRTPEQAIVETLDSIQPPYDLAKLADELTRICPDSDFLITTCLEWACTRFRQSKAQIYILARLIRRWQRIGHDTDALILNYLSAYREGKTSTDPQTLKHLIGQLSRSNSFSASKYLQWLMVRGLPKQGTVKLEVASKSHAEEYVHTNPADFLLDLSFQNVEEHVVNLRNSILERAGFDLQLESKLYTQCIEFAEQHLAQLGARSAHGRPSVPEPTFGSMPWSVKSKVSLWLRTRVMRSTTHFVSRDSATTILPPFGLLNVEQFAFVRHVLECMDDESVLADVAGILCCAQNDELVAALAATIQFHADSFSAIGALEVLQKRMYQIYINWRASKPAMPLLTNALLDLFTAIPIKPPALKLLQQDFVRGDRGRAVAACSPYSDGIAESLQQAGATFVEDFEAILQSEPNMTEQTMNGLFSVLVDRIEKQQKFGDDSSMMFSFCQLLSRLRLCRKTQADLLIQKWLARLGPMLDGKFGSFLFQNLIGTGCVGFAAFLEGIGVAKLGLRKLPAATALLRRILARGGEPLADLAVYQTRTRWFEYCQQHPKSALQVACDAGLEDVHPFEACRLSSLPLDGTLTSLPFSEQASRRLLEELNRLLHCRHGGLTGADLRTLLGSVTVFSHRYVHLRFWLTSQVQAENHPAADAGELVQILSDALEKTVSRAGGSQAGDARFAQLLEAVGSDIANRLRHRVENGFLEALPKLPIGKTTSPLAAAFPATINQLSSTVDRAFLVCTKGTSPMPGFLVHLIERLSHVMRVQTNTVSTPTSATVSGISGSAMSMNPAQLMSVTSSPMANTSSEAVSGSPSSVVLDQLNYILQMICLQRLAIVAAGRNGPNARQGQSEQIQLLARLAQIFTLSKFASPTQFRDKEEQRRTKELHDFILDVLSTIVDEVSDEVRIMCAKLLRDKIQDEKLRYVFGSANLTGSVQAQDMGQGLQLVKEGKGLLGDWKPRVWEVLDNGSTKENETSLGLGLFGCRRILEAIN</sequence>
<comment type="caution">
    <text evidence="14">The sequence shown here is derived from an EMBL/GenBank/DDBJ whole genome shotgun (WGS) entry which is preliminary data.</text>
</comment>
<evidence type="ECO:0000256" key="9">
    <source>
        <dbReference type="ARBA" id="ARBA00023242"/>
    </source>
</evidence>
<gene>
    <name evidence="14" type="primary">SRB8</name>
    <name evidence="14" type="ORF">LTR69_009065</name>
</gene>
<comment type="subunit">
    <text evidence="3">Component of the SRB8-11 complex, which itself associates with the Mediator complex.</text>
</comment>
<accession>A0ABR0J1L1</accession>
<evidence type="ECO:0000259" key="13">
    <source>
        <dbReference type="SMART" id="SM01281"/>
    </source>
</evidence>
<evidence type="ECO:0000256" key="8">
    <source>
        <dbReference type="ARBA" id="ARBA00023163"/>
    </source>
</evidence>
<keyword evidence="7" id="KW-0010">Activator</keyword>
<evidence type="ECO:0000256" key="6">
    <source>
        <dbReference type="ARBA" id="ARBA00023015"/>
    </source>
</evidence>
<dbReference type="InterPro" id="IPR019035">
    <property type="entry name" value="Mediator_Med12"/>
</dbReference>
<reference evidence="14 15" key="1">
    <citation type="submission" date="2023-08" db="EMBL/GenBank/DDBJ databases">
        <title>Black Yeasts Isolated from many extreme environments.</title>
        <authorList>
            <person name="Coleine C."/>
            <person name="Stajich J.E."/>
            <person name="Selbmann L."/>
        </authorList>
    </citation>
    <scope>NUCLEOTIDE SEQUENCE [LARGE SCALE GENOMIC DNA]</scope>
    <source>
        <strain evidence="14 15">CCFEE 6328</strain>
    </source>
</reference>
<evidence type="ECO:0000256" key="4">
    <source>
        <dbReference type="ARBA" id="ARBA00019622"/>
    </source>
</evidence>
<dbReference type="SMART" id="SM01281">
    <property type="entry name" value="Med12"/>
    <property type="match status" value="1"/>
</dbReference>
<keyword evidence="9" id="KW-0539">Nucleus</keyword>
<evidence type="ECO:0000313" key="15">
    <source>
        <dbReference type="Proteomes" id="UP001345691"/>
    </source>
</evidence>
<evidence type="ECO:0000256" key="11">
    <source>
        <dbReference type="ARBA" id="ARBA00032010"/>
    </source>
</evidence>
<name>A0ABR0J1L1_9EURO</name>
<organism evidence="14 15">
    <name type="scientific">Exophiala sideris</name>
    <dbReference type="NCBI Taxonomy" id="1016849"/>
    <lineage>
        <taxon>Eukaryota</taxon>
        <taxon>Fungi</taxon>
        <taxon>Dikarya</taxon>
        <taxon>Ascomycota</taxon>
        <taxon>Pezizomycotina</taxon>
        <taxon>Eurotiomycetes</taxon>
        <taxon>Chaetothyriomycetidae</taxon>
        <taxon>Chaetothyriales</taxon>
        <taxon>Herpotrichiellaceae</taxon>
        <taxon>Exophiala</taxon>
    </lineage>
</organism>
<evidence type="ECO:0000256" key="5">
    <source>
        <dbReference type="ARBA" id="ARBA00022491"/>
    </source>
</evidence>
<comment type="subcellular location">
    <subcellularLocation>
        <location evidence="1">Nucleus</location>
    </subcellularLocation>
</comment>
<keyword evidence="15" id="KW-1185">Reference proteome</keyword>